<protein>
    <submittedName>
        <fullName evidence="3">Uncharacterized protein</fullName>
    </submittedName>
</protein>
<dbReference type="EnsemblMetazoa" id="G742.2">
    <property type="protein sequence ID" value="G742.2:cds"/>
    <property type="gene ID" value="G742"/>
</dbReference>
<dbReference type="EnsemblMetazoa" id="G742.3">
    <property type="protein sequence ID" value="G742.3:cds"/>
    <property type="gene ID" value="G742"/>
</dbReference>
<keyword evidence="2" id="KW-0472">Membrane</keyword>
<sequence>MVEEERTPLNKSNLLSGILLILFVLGIGVTLLFIGVFEDIEDFVILGTLFLVFSILVFGCVFFTVLRPYCRSGKVADDEHAKSYSHENIGFSRSEQDFKSTAASFERIRIENDDDCESVSGQRRSESVIVDLKSRAGSAHSLHLPEEPTGRNKKKRVTFF</sequence>
<feature type="compositionally biased region" description="Basic residues" evidence="1">
    <location>
        <begin position="151"/>
        <end position="160"/>
    </location>
</feature>
<organism evidence="3 4">
    <name type="scientific">Magallana gigas</name>
    <name type="common">Pacific oyster</name>
    <name type="synonym">Crassostrea gigas</name>
    <dbReference type="NCBI Taxonomy" id="29159"/>
    <lineage>
        <taxon>Eukaryota</taxon>
        <taxon>Metazoa</taxon>
        <taxon>Spiralia</taxon>
        <taxon>Lophotrochozoa</taxon>
        <taxon>Mollusca</taxon>
        <taxon>Bivalvia</taxon>
        <taxon>Autobranchia</taxon>
        <taxon>Pteriomorphia</taxon>
        <taxon>Ostreida</taxon>
        <taxon>Ostreoidea</taxon>
        <taxon>Ostreidae</taxon>
        <taxon>Magallana</taxon>
    </lineage>
</organism>
<reference evidence="3" key="1">
    <citation type="submission" date="2022-08" db="UniProtKB">
        <authorList>
            <consortium name="EnsemblMetazoa"/>
        </authorList>
    </citation>
    <scope>IDENTIFICATION</scope>
    <source>
        <strain evidence="3">05x7-T-G4-1.051#20</strain>
    </source>
</reference>
<dbReference type="EnsemblMetazoa" id="G742.1">
    <property type="protein sequence ID" value="G742.1:cds"/>
    <property type="gene ID" value="G742"/>
</dbReference>
<dbReference type="EnsemblMetazoa" id="G742.4">
    <property type="protein sequence ID" value="G742.4:cds"/>
    <property type="gene ID" value="G742"/>
</dbReference>
<name>A0A8W8NJV6_MAGGI</name>
<evidence type="ECO:0000256" key="1">
    <source>
        <dbReference type="SAM" id="MobiDB-lite"/>
    </source>
</evidence>
<feature type="region of interest" description="Disordered" evidence="1">
    <location>
        <begin position="139"/>
        <end position="160"/>
    </location>
</feature>
<keyword evidence="4" id="KW-1185">Reference proteome</keyword>
<evidence type="ECO:0000256" key="2">
    <source>
        <dbReference type="SAM" id="Phobius"/>
    </source>
</evidence>
<accession>A0A8W8NJV6</accession>
<keyword evidence="2" id="KW-1133">Transmembrane helix</keyword>
<dbReference type="Proteomes" id="UP000005408">
    <property type="component" value="Unassembled WGS sequence"/>
</dbReference>
<keyword evidence="2" id="KW-0812">Transmembrane</keyword>
<dbReference type="OrthoDB" id="10526221at2759"/>
<dbReference type="AlphaFoldDB" id="A0A8W8NJV6"/>
<dbReference type="OMA" id="SHENVGF"/>
<evidence type="ECO:0000313" key="4">
    <source>
        <dbReference type="Proteomes" id="UP000005408"/>
    </source>
</evidence>
<proteinExistence type="predicted"/>
<feature type="transmembrane region" description="Helical" evidence="2">
    <location>
        <begin position="12"/>
        <end position="37"/>
    </location>
</feature>
<evidence type="ECO:0000313" key="3">
    <source>
        <dbReference type="EnsemblMetazoa" id="G742.3:cds"/>
    </source>
</evidence>
<feature type="transmembrane region" description="Helical" evidence="2">
    <location>
        <begin position="43"/>
        <end position="66"/>
    </location>
</feature>